<dbReference type="InterPro" id="IPR012429">
    <property type="entry name" value="HGSNAT_cat"/>
</dbReference>
<comment type="caution">
    <text evidence="4">The sequence shown here is derived from an EMBL/GenBank/DDBJ whole genome shotgun (WGS) entry which is preliminary data.</text>
</comment>
<dbReference type="Pfam" id="PF07786">
    <property type="entry name" value="HGSNAT_cat"/>
    <property type="match status" value="1"/>
</dbReference>
<dbReference type="Pfam" id="PF04235">
    <property type="entry name" value="DUF418"/>
    <property type="match status" value="1"/>
</dbReference>
<keyword evidence="5" id="KW-1185">Reference proteome</keyword>
<reference evidence="5" key="1">
    <citation type="journal article" date="2019" name="Int. J. Syst. Evol. Microbiol.">
        <title>The Global Catalogue of Microorganisms (GCM) 10K type strain sequencing project: providing services to taxonomists for standard genome sequencing and annotation.</title>
        <authorList>
            <consortium name="The Broad Institute Genomics Platform"/>
            <consortium name="The Broad Institute Genome Sequencing Center for Infectious Disease"/>
            <person name="Wu L."/>
            <person name="Ma J."/>
        </authorList>
    </citation>
    <scope>NUCLEOTIDE SEQUENCE [LARGE SCALE GENOMIC DNA]</scope>
    <source>
        <strain evidence="5">JCM 12165</strain>
    </source>
</reference>
<feature type="transmembrane region" description="Helical" evidence="1">
    <location>
        <begin position="90"/>
        <end position="112"/>
    </location>
</feature>
<organism evidence="4 5">
    <name type="scientific">Pseudonocardia aurantiaca</name>
    <dbReference type="NCBI Taxonomy" id="75290"/>
    <lineage>
        <taxon>Bacteria</taxon>
        <taxon>Bacillati</taxon>
        <taxon>Actinomycetota</taxon>
        <taxon>Actinomycetes</taxon>
        <taxon>Pseudonocardiales</taxon>
        <taxon>Pseudonocardiaceae</taxon>
        <taxon>Pseudonocardia</taxon>
    </lineage>
</organism>
<protein>
    <submittedName>
        <fullName evidence="4">Heparan-alpha-glucosaminide N-acetyltransferase domain-containing protein</fullName>
    </submittedName>
</protein>
<feature type="transmembrane region" description="Helical" evidence="1">
    <location>
        <begin position="23"/>
        <end position="41"/>
    </location>
</feature>
<feature type="domain" description="Heparan-alpha-glucosaminide N-acetyltransferase catalytic" evidence="3">
    <location>
        <begin position="17"/>
        <end position="215"/>
    </location>
</feature>
<feature type="transmembrane region" description="Helical" evidence="1">
    <location>
        <begin position="61"/>
        <end position="78"/>
    </location>
</feature>
<feature type="transmembrane region" description="Helical" evidence="1">
    <location>
        <begin position="318"/>
        <end position="340"/>
    </location>
</feature>
<accession>A0ABW4FEH8</accession>
<feature type="transmembrane region" description="Helical" evidence="1">
    <location>
        <begin position="352"/>
        <end position="373"/>
    </location>
</feature>
<keyword evidence="1" id="KW-1133">Transmembrane helix</keyword>
<feature type="transmembrane region" description="Helical" evidence="1">
    <location>
        <begin position="141"/>
        <end position="164"/>
    </location>
</feature>
<proteinExistence type="predicted"/>
<evidence type="ECO:0000256" key="1">
    <source>
        <dbReference type="SAM" id="Phobius"/>
    </source>
</evidence>
<dbReference type="EMBL" id="JBHUCP010000003">
    <property type="protein sequence ID" value="MFD1528538.1"/>
    <property type="molecule type" value="Genomic_DNA"/>
</dbReference>
<keyword evidence="1" id="KW-0472">Membrane</keyword>
<dbReference type="RefSeq" id="WP_343969562.1">
    <property type="nucleotide sequence ID" value="NZ_BAAAJG010000001.1"/>
</dbReference>
<feature type="transmembrane region" description="Helical" evidence="1">
    <location>
        <begin position="184"/>
        <end position="208"/>
    </location>
</feature>
<evidence type="ECO:0000313" key="5">
    <source>
        <dbReference type="Proteomes" id="UP001597145"/>
    </source>
</evidence>
<feature type="transmembrane region" description="Helical" evidence="1">
    <location>
        <begin position="293"/>
        <end position="311"/>
    </location>
</feature>
<name>A0ABW4FEH8_9PSEU</name>
<evidence type="ECO:0000313" key="4">
    <source>
        <dbReference type="EMBL" id="MFD1528538.1"/>
    </source>
</evidence>
<keyword evidence="1" id="KW-0812">Transmembrane</keyword>
<sequence length="411" mass="43402">MADAPAMPLSGTPLKDRFLGVDVARGVALLSMLAANIFVVVYDDGADTPTLAGMTVTGRSATMFVTVAGISLAFLTGGRHPMDGRSRRAAAVGIAVRALAIGAIGLAVGYVAGSNLNVILPYYALFFLLAIPFVDLRPRTLAIIAGGLAVIGPLILLWASYLGFEGTDGRSVTFTDAVTNPTGFVLELFLGSYPAVVYMVYVLAGMAIGRLDLSSTVVATRLMVGGLVMAVVAWVVSSVILFKLGGLQQLIDAAGPETDPKTITNDTLWDAGRVDSWWWLAIRSHHAATPIDAVHSLGCAIAVLGIVLLVTKLPIGRHLLWPVGVAGAMTLTIYSTHALVQGSGWLLDDHPIVLYVLSVAGALVFAVLWRHFFGQGPLERVVSLVSGRARRAAMGWRWTDRSDSNTRAGGR</sequence>
<gene>
    <name evidence="4" type="ORF">ACFSCY_03710</name>
</gene>
<feature type="transmembrane region" description="Helical" evidence="1">
    <location>
        <begin position="220"/>
        <end position="242"/>
    </location>
</feature>
<dbReference type="Proteomes" id="UP001597145">
    <property type="component" value="Unassembled WGS sequence"/>
</dbReference>
<evidence type="ECO:0000259" key="2">
    <source>
        <dbReference type="Pfam" id="PF04235"/>
    </source>
</evidence>
<feature type="transmembrane region" description="Helical" evidence="1">
    <location>
        <begin position="118"/>
        <end position="134"/>
    </location>
</feature>
<feature type="domain" description="DUF418" evidence="2">
    <location>
        <begin position="278"/>
        <end position="382"/>
    </location>
</feature>
<dbReference type="InterPro" id="IPR007349">
    <property type="entry name" value="DUF418"/>
</dbReference>
<evidence type="ECO:0000259" key="3">
    <source>
        <dbReference type="Pfam" id="PF07786"/>
    </source>
</evidence>